<dbReference type="AlphaFoldDB" id="A0A0K1PU12"/>
<dbReference type="STRING" id="1391654.AKJ09_03671"/>
<evidence type="ECO:0000313" key="3">
    <source>
        <dbReference type="EMBL" id="AKU97007.1"/>
    </source>
</evidence>
<evidence type="ECO:0000256" key="2">
    <source>
        <dbReference type="SAM" id="MobiDB-lite"/>
    </source>
</evidence>
<evidence type="ECO:0000313" key="4">
    <source>
        <dbReference type="Proteomes" id="UP000064967"/>
    </source>
</evidence>
<feature type="region of interest" description="Disordered" evidence="2">
    <location>
        <begin position="1"/>
        <end position="63"/>
    </location>
</feature>
<dbReference type="PATRIC" id="fig|1391654.3.peg.3720"/>
<organism evidence="3 4">
    <name type="scientific">Labilithrix luteola</name>
    <dbReference type="NCBI Taxonomy" id="1391654"/>
    <lineage>
        <taxon>Bacteria</taxon>
        <taxon>Pseudomonadati</taxon>
        <taxon>Myxococcota</taxon>
        <taxon>Polyangia</taxon>
        <taxon>Polyangiales</taxon>
        <taxon>Labilitrichaceae</taxon>
        <taxon>Labilithrix</taxon>
    </lineage>
</organism>
<sequence>MSDEQTQAALEAIPPQMREAMESVFGSDSGAAAEETQSATPPSGATDSPAATPAAEPKDPAKERVAARILAARRADMRAAEQRKAIAEERAALEKQKVELKDIAALAEQAKGAKLSPSKLIELAGLDPKSFLESLATEHEPASVAARVAAATKSETDLLREELAAMKREREQERAQSTRAQLDAQVVQAQQGFIQHIAASAEKYPHLIEEYTPAEIAAEGLRVAEEHAEAYKKKFGTYPDEDVIAEYLEDQAKARAADRAAWHGQIGKAAPKPRQGGLTGEHQMAPSESQGRGPRTLTSDVTSTRVAPPKPWSQEFADEESIRILKAATR</sequence>
<dbReference type="EMBL" id="CP012333">
    <property type="protein sequence ID" value="AKU97007.1"/>
    <property type="molecule type" value="Genomic_DNA"/>
</dbReference>
<evidence type="ECO:0000256" key="1">
    <source>
        <dbReference type="SAM" id="Coils"/>
    </source>
</evidence>
<feature type="compositionally biased region" description="Polar residues" evidence="2">
    <location>
        <begin position="35"/>
        <end position="46"/>
    </location>
</feature>
<keyword evidence="1" id="KW-0175">Coiled coil</keyword>
<feature type="compositionally biased region" description="Polar residues" evidence="2">
    <location>
        <begin position="286"/>
        <end position="305"/>
    </location>
</feature>
<gene>
    <name evidence="3" type="ORF">AKJ09_03671</name>
</gene>
<feature type="region of interest" description="Disordered" evidence="2">
    <location>
        <begin position="260"/>
        <end position="318"/>
    </location>
</feature>
<protein>
    <submittedName>
        <fullName evidence="3">Uncharacterized protein</fullName>
    </submittedName>
</protein>
<name>A0A0K1PU12_9BACT</name>
<dbReference type="RefSeq" id="WP_146648222.1">
    <property type="nucleotide sequence ID" value="NZ_CP012333.1"/>
</dbReference>
<dbReference type="KEGG" id="llu:AKJ09_03671"/>
<accession>A0A0K1PU12</accession>
<proteinExistence type="predicted"/>
<reference evidence="3 4" key="1">
    <citation type="submission" date="2015-08" db="EMBL/GenBank/DDBJ databases">
        <authorList>
            <person name="Babu N.S."/>
            <person name="Beckwith C.J."/>
            <person name="Beseler K.G."/>
            <person name="Brison A."/>
            <person name="Carone J.V."/>
            <person name="Caskin T.P."/>
            <person name="Diamond M."/>
            <person name="Durham M.E."/>
            <person name="Foxe J.M."/>
            <person name="Go M."/>
            <person name="Henderson B.A."/>
            <person name="Jones I.B."/>
            <person name="McGettigan J.A."/>
            <person name="Micheletti S.J."/>
            <person name="Nasrallah M.E."/>
            <person name="Ortiz D."/>
            <person name="Piller C.R."/>
            <person name="Privatt S.R."/>
            <person name="Schneider S.L."/>
            <person name="Sharp S."/>
            <person name="Smith T.C."/>
            <person name="Stanton J.D."/>
            <person name="Ullery H.E."/>
            <person name="Wilson R.J."/>
            <person name="Serrano M.G."/>
            <person name="Buck G."/>
            <person name="Lee V."/>
            <person name="Wang Y."/>
            <person name="Carvalho R."/>
            <person name="Voegtly L."/>
            <person name="Shi R."/>
            <person name="Duckworth R."/>
            <person name="Johnson A."/>
            <person name="Loviza R."/>
            <person name="Walstead R."/>
            <person name="Shah Z."/>
            <person name="Kiflezghi M."/>
            <person name="Wade K."/>
            <person name="Ball S.L."/>
            <person name="Bradley K.W."/>
            <person name="Asai D.J."/>
            <person name="Bowman C.A."/>
            <person name="Russell D.A."/>
            <person name="Pope W.H."/>
            <person name="Jacobs-Sera D."/>
            <person name="Hendrix R.W."/>
            <person name="Hatfull G.F."/>
        </authorList>
    </citation>
    <scope>NUCLEOTIDE SEQUENCE [LARGE SCALE GENOMIC DNA]</scope>
    <source>
        <strain evidence="3 4">DSM 27648</strain>
    </source>
</reference>
<dbReference type="Proteomes" id="UP000064967">
    <property type="component" value="Chromosome"/>
</dbReference>
<feature type="coiled-coil region" evidence="1">
    <location>
        <begin position="70"/>
        <end position="110"/>
    </location>
</feature>
<feature type="coiled-coil region" evidence="1">
    <location>
        <begin position="149"/>
        <end position="183"/>
    </location>
</feature>
<keyword evidence="4" id="KW-1185">Reference proteome</keyword>